<feature type="chain" id="PRO_5034892955" evidence="1">
    <location>
        <begin position="25"/>
        <end position="145"/>
    </location>
</feature>
<evidence type="ECO:0000313" key="2">
    <source>
        <dbReference type="Ensembl" id="ENSCGRP00001001806.1"/>
    </source>
</evidence>
<organism evidence="2 3">
    <name type="scientific">Cricetulus griseus</name>
    <name type="common">Chinese hamster</name>
    <name type="synonym">Cricetulus barabensis griseus</name>
    <dbReference type="NCBI Taxonomy" id="10029"/>
    <lineage>
        <taxon>Eukaryota</taxon>
        <taxon>Metazoa</taxon>
        <taxon>Chordata</taxon>
        <taxon>Craniata</taxon>
        <taxon>Vertebrata</taxon>
        <taxon>Euteleostomi</taxon>
        <taxon>Mammalia</taxon>
        <taxon>Eutheria</taxon>
        <taxon>Euarchontoglires</taxon>
        <taxon>Glires</taxon>
        <taxon>Rodentia</taxon>
        <taxon>Myomorpha</taxon>
        <taxon>Muroidea</taxon>
        <taxon>Cricetidae</taxon>
        <taxon>Cricetinae</taxon>
        <taxon>Cricetulus</taxon>
    </lineage>
</organism>
<proteinExistence type="predicted"/>
<protein>
    <submittedName>
        <fullName evidence="2">LY6/PLAUR domain containing 9</fullName>
    </submittedName>
</protein>
<evidence type="ECO:0000313" key="3">
    <source>
        <dbReference type="Proteomes" id="UP000694386"/>
    </source>
</evidence>
<feature type="signal peptide" evidence="1">
    <location>
        <begin position="1"/>
        <end position="24"/>
    </location>
</feature>
<dbReference type="GeneTree" id="ENSGT00390000010671"/>
<dbReference type="Ensembl" id="ENSCGRT00001002149.1">
    <property type="protein sequence ID" value="ENSCGRP00001001806.1"/>
    <property type="gene ID" value="ENSCGRG00001001712.1"/>
</dbReference>
<reference evidence="2" key="2">
    <citation type="submission" date="2025-09" db="UniProtKB">
        <authorList>
            <consortium name="Ensembl"/>
        </authorList>
    </citation>
    <scope>IDENTIFICATION</scope>
</reference>
<dbReference type="AlphaFoldDB" id="A0A8C2LBC5"/>
<accession>A0A8C2LBC5</accession>
<reference evidence="2" key="1">
    <citation type="submission" date="2025-08" db="UniProtKB">
        <authorList>
            <consortium name="Ensembl"/>
        </authorList>
    </citation>
    <scope>IDENTIFICATION</scope>
</reference>
<dbReference type="Proteomes" id="UP000694386">
    <property type="component" value="Unplaced"/>
</dbReference>
<evidence type="ECO:0000256" key="1">
    <source>
        <dbReference type="SAM" id="SignalP"/>
    </source>
</evidence>
<keyword evidence="1" id="KW-0732">Signal</keyword>
<sequence>MHPAAPSRLLLACSLVFMPFSTVSWEITLNDLEEKAVDEFSSSGFKCPTRFEVKERECIPVLRWCSSDKIKCIEFSGIIDTGVTKVAIEMKKCITTDLCKDTVTAYMGFPVINESIQCKPAVGSGSRVRSPTPFFFSLFLKKLLH</sequence>
<name>A0A8C2LBC5_CRIGR</name>